<feature type="transmembrane region" description="Helical" evidence="1">
    <location>
        <begin position="33"/>
        <end position="54"/>
    </location>
</feature>
<keyword evidence="1" id="KW-0812">Transmembrane</keyword>
<reference evidence="2" key="1">
    <citation type="submission" date="2022-08" db="EMBL/GenBank/DDBJ databases">
        <authorList>
            <consortium name="DOE Joint Genome Institute"/>
            <person name="Min B."/>
            <person name="Riley R."/>
            <person name="Sierra-Patev S."/>
            <person name="Naranjo-Ortiz M."/>
            <person name="Looney B."/>
            <person name="Konkel Z."/>
            <person name="Slot J.C."/>
            <person name="Sakamoto Y."/>
            <person name="Steenwyk J.L."/>
            <person name="Rokas A."/>
            <person name="Carro J."/>
            <person name="Camarero S."/>
            <person name="Ferreira P."/>
            <person name="Molpeceres G."/>
            <person name="Ruiz-Duenas F.J."/>
            <person name="Serrano A."/>
            <person name="Henrissat B."/>
            <person name="Drula E."/>
            <person name="Hughes K.W."/>
            <person name="Mata J.L."/>
            <person name="Ishikawa N.K."/>
            <person name="Vargas-Isla R."/>
            <person name="Ushijima S."/>
            <person name="Smith C.A."/>
            <person name="Ahrendt S."/>
            <person name="Andreopoulos W."/>
            <person name="He G."/>
            <person name="Labutti K."/>
            <person name="Lipzen A."/>
            <person name="Ng V."/>
            <person name="Sandor L."/>
            <person name="Barry K."/>
            <person name="Martinez A.T."/>
            <person name="Xiao Y."/>
            <person name="Gibbons J.G."/>
            <person name="Terashima K."/>
            <person name="Hibbett D.S."/>
            <person name="Grigoriev I.V."/>
        </authorList>
    </citation>
    <scope>NUCLEOTIDE SEQUENCE</scope>
    <source>
        <strain evidence="2">TFB7829</strain>
    </source>
</reference>
<name>A0AA38PYC0_9AGAR</name>
<dbReference type="Proteomes" id="UP001163850">
    <property type="component" value="Unassembled WGS sequence"/>
</dbReference>
<protein>
    <submittedName>
        <fullName evidence="2">Uncharacterized protein</fullName>
    </submittedName>
</protein>
<dbReference type="EMBL" id="MU802021">
    <property type="protein sequence ID" value="KAJ3983450.1"/>
    <property type="molecule type" value="Genomic_DNA"/>
</dbReference>
<proteinExistence type="predicted"/>
<accession>A0AA38PYC0</accession>
<evidence type="ECO:0000313" key="3">
    <source>
        <dbReference type="Proteomes" id="UP001163850"/>
    </source>
</evidence>
<keyword evidence="1" id="KW-1133">Transmembrane helix</keyword>
<sequence length="183" mass="21195">MESFNIASLHLGIRFFFLAIVLFLPMYFVGISWFTYVITLGPIIFLLICVQLSARTRVTYSYANLPGILAGFLLQFQDPRFALLAYYHSDIRQHFASYMVKIFMSTAVLIDDASEEKEQTVRWIHWLHRDLQSLKVTDGMQQRLDILKNIPTCGYDNHNEAYASLLDAITWTTLSLHERFGNS</sequence>
<evidence type="ECO:0000256" key="1">
    <source>
        <dbReference type="SAM" id="Phobius"/>
    </source>
</evidence>
<comment type="caution">
    <text evidence="2">The sequence shown here is derived from an EMBL/GenBank/DDBJ whole genome shotgun (WGS) entry which is preliminary data.</text>
</comment>
<feature type="transmembrane region" description="Helical" evidence="1">
    <location>
        <begin position="7"/>
        <end position="27"/>
    </location>
</feature>
<organism evidence="2 3">
    <name type="scientific">Lentinula detonsa</name>
    <dbReference type="NCBI Taxonomy" id="2804962"/>
    <lineage>
        <taxon>Eukaryota</taxon>
        <taxon>Fungi</taxon>
        <taxon>Dikarya</taxon>
        <taxon>Basidiomycota</taxon>
        <taxon>Agaricomycotina</taxon>
        <taxon>Agaricomycetes</taxon>
        <taxon>Agaricomycetidae</taxon>
        <taxon>Agaricales</taxon>
        <taxon>Marasmiineae</taxon>
        <taxon>Omphalotaceae</taxon>
        <taxon>Lentinula</taxon>
    </lineage>
</organism>
<dbReference type="AlphaFoldDB" id="A0AA38PYC0"/>
<keyword evidence="1" id="KW-0472">Membrane</keyword>
<evidence type="ECO:0000313" key="2">
    <source>
        <dbReference type="EMBL" id="KAJ3983450.1"/>
    </source>
</evidence>
<gene>
    <name evidence="2" type="ORF">F5890DRAFT_191750</name>
</gene>